<keyword evidence="1" id="KW-0175">Coiled coil</keyword>
<protein>
    <submittedName>
        <fullName evidence="3">Uncharacterized protein</fullName>
    </submittedName>
</protein>
<comment type="caution">
    <text evidence="3">The sequence shown here is derived from an EMBL/GenBank/DDBJ whole genome shotgun (WGS) entry which is preliminary data.</text>
</comment>
<dbReference type="EMBL" id="DSPX01000091">
    <property type="protein sequence ID" value="HGG00789.1"/>
    <property type="molecule type" value="Genomic_DNA"/>
</dbReference>
<proteinExistence type="predicted"/>
<gene>
    <name evidence="3" type="ORF">ENR15_09105</name>
</gene>
<feature type="compositionally biased region" description="Polar residues" evidence="2">
    <location>
        <begin position="270"/>
        <end position="300"/>
    </location>
</feature>
<sequence>MNNLSILDDVVRQLELDPNIIRIKKLIFFTCYGSWESNINTLNSISTRDLLLNLLNLNLSLEELTTVLNNIANKLNKSTEYAFIAKQIVSQISRFYAPEEDLTKPLTAANADDATQPEISLIHQQLPQPSNPVLAPKLPEADEWWDLKIKIIQQTTPMRAKIVIFSALYHEFTYSEKDWSIIKKQDLDDLLRNLFYTCATPTELEEKLTKAAKKLDNPSESIQSATAIVKYLRPCYGASDTVSEAVSSPVFWQPASEESSPSDAAMILNNHANGSSSELGNTSFIEPTRSGNSTPQTDQELPSEPNGAAFAPAPEVQHISPPSPEPTAEPEPDTAASDGSYSTGSKAIAGNFNIAAALKQTRGLEADIKAIVSDRVNGVMNFMEDTLTELEKVLERRLRGESVNRRIYLKYKFLKELIAEVQKNADKYMDVLSQMEADDLQDLKPAAPAEPTPAVPSIPLEEPPTKPGELSPEPPTKPGDMRTEPPTKPGEQGEIRAAETPVKSPDIDGEQRAKVLELAHQGSPKAIAALMNQYLKTKGITALAIVKEDCLHIILESEQEPHPDKIVHFVRKHILELQLTSFESVKAHWRKLGNKSPSWSKKIELIPEPDLSANPL</sequence>
<accession>A0A7C3ZVF4</accession>
<name>A0A7C3ZVF4_9CYAN</name>
<reference evidence="3" key="1">
    <citation type="journal article" date="2020" name="mSystems">
        <title>Genome- and Community-Level Interaction Insights into Carbon Utilization and Element Cycling Functions of Hydrothermarchaeota in Hydrothermal Sediment.</title>
        <authorList>
            <person name="Zhou Z."/>
            <person name="Liu Y."/>
            <person name="Xu W."/>
            <person name="Pan J."/>
            <person name="Luo Z.H."/>
            <person name="Li M."/>
        </authorList>
    </citation>
    <scope>NUCLEOTIDE SEQUENCE [LARGE SCALE GENOMIC DNA]</scope>
    <source>
        <strain evidence="3">SpSt-374</strain>
    </source>
</reference>
<feature type="coiled-coil region" evidence="1">
    <location>
        <begin position="411"/>
        <end position="438"/>
    </location>
</feature>
<organism evidence="3">
    <name type="scientific">Planktothricoides sp. SpSt-374</name>
    <dbReference type="NCBI Taxonomy" id="2282167"/>
    <lineage>
        <taxon>Bacteria</taxon>
        <taxon>Bacillati</taxon>
        <taxon>Cyanobacteriota</taxon>
        <taxon>Cyanophyceae</taxon>
        <taxon>Oscillatoriophycideae</taxon>
        <taxon>Oscillatoriales</taxon>
        <taxon>Oscillatoriaceae</taxon>
        <taxon>Planktothricoides</taxon>
    </lineage>
</organism>
<evidence type="ECO:0000256" key="1">
    <source>
        <dbReference type="SAM" id="Coils"/>
    </source>
</evidence>
<feature type="compositionally biased region" description="Pro residues" evidence="2">
    <location>
        <begin position="448"/>
        <end position="477"/>
    </location>
</feature>
<feature type="region of interest" description="Disordered" evidence="2">
    <location>
        <begin position="267"/>
        <end position="342"/>
    </location>
</feature>
<feature type="compositionally biased region" description="Basic and acidic residues" evidence="2">
    <location>
        <begin position="479"/>
        <end position="497"/>
    </location>
</feature>
<evidence type="ECO:0000313" key="3">
    <source>
        <dbReference type="EMBL" id="HGG00789.1"/>
    </source>
</evidence>
<dbReference type="AlphaFoldDB" id="A0A7C3ZVF4"/>
<evidence type="ECO:0000256" key="2">
    <source>
        <dbReference type="SAM" id="MobiDB-lite"/>
    </source>
</evidence>
<feature type="region of interest" description="Disordered" evidence="2">
    <location>
        <begin position="444"/>
        <end position="506"/>
    </location>
</feature>